<dbReference type="AlphaFoldDB" id="A0A5C1DEK7"/>
<dbReference type="Gene3D" id="1.10.30.50">
    <property type="match status" value="1"/>
</dbReference>
<evidence type="ECO:0000313" key="2">
    <source>
        <dbReference type="Proteomes" id="UP000322079"/>
    </source>
</evidence>
<accession>A0A5C1DEK7</accession>
<dbReference type="KEGG" id="chrm:FYK34_06230"/>
<organism evidence="1 2">
    <name type="scientific">Chromobacterium paludis</name>
    <dbReference type="NCBI Taxonomy" id="2605945"/>
    <lineage>
        <taxon>Bacteria</taxon>
        <taxon>Pseudomonadati</taxon>
        <taxon>Pseudomonadota</taxon>
        <taxon>Betaproteobacteria</taxon>
        <taxon>Neisseriales</taxon>
        <taxon>Chromobacteriaceae</taxon>
        <taxon>Chromobacterium</taxon>
    </lineage>
</organism>
<reference evidence="1 2" key="1">
    <citation type="submission" date="2019-08" db="EMBL/GenBank/DDBJ databases">
        <title>Chromobacterium paludis, a novel bacterium isolated from a Maryland marsh pond.</title>
        <authorList>
            <person name="Blackburn M.B."/>
            <person name="Gundersen-Rindal D.E."/>
        </authorList>
    </citation>
    <scope>NUCLEOTIDE SEQUENCE [LARGE SCALE GENOMIC DNA]</scope>
    <source>
        <strain evidence="2">IIBBL 257-1</strain>
    </source>
</reference>
<gene>
    <name evidence="1" type="ORF">FYK34_06230</name>
</gene>
<name>A0A5C1DEK7_9NEIS</name>
<proteinExistence type="predicted"/>
<protein>
    <recommendedName>
        <fullName evidence="3">HNH endonuclease</fullName>
    </recommendedName>
</protein>
<evidence type="ECO:0008006" key="3">
    <source>
        <dbReference type="Google" id="ProtNLM"/>
    </source>
</evidence>
<dbReference type="EMBL" id="CP043473">
    <property type="protein sequence ID" value="QEL55190.1"/>
    <property type="molecule type" value="Genomic_DNA"/>
</dbReference>
<dbReference type="Proteomes" id="UP000322079">
    <property type="component" value="Chromosome"/>
</dbReference>
<dbReference type="RefSeq" id="WP_149295560.1">
    <property type="nucleotide sequence ID" value="NZ_CP043473.1"/>
</dbReference>
<keyword evidence="2" id="KW-1185">Reference proteome</keyword>
<sequence>MIIEIHDIWDDAAEQHETFLRATVTDARQRELAIVGPVSPVMRAVWDFVDRNLNILVDAGIRDFTDVVNDFTTTFPPNSSLLEQAKDKFKRIFDYDLFRDNRVGWGAYSLCSLARYEVCPYCHIRATNTVPRDAANAGYRPQLDHFYDRARYPFLALSLGNLVPCCGTCNGPGMKHTKDFVTQPHLNPLCDVGVLSFELGPANGAAWNPVLRALREPAERFEVRIKVPAGHTKAANSLQTFQLRSQYQTKLRDAYRVAKLGCSPAFSRSAHLATGLDVHDMTISEHLGFDPNGDEYKNQSEGKMRRDVYLDSRCWLPNNP</sequence>
<evidence type="ECO:0000313" key="1">
    <source>
        <dbReference type="EMBL" id="QEL55190.1"/>
    </source>
</evidence>